<accession>A0AAU9WRQ3</accession>
<dbReference type="SMART" id="SM00209">
    <property type="entry name" value="TSP1"/>
    <property type="match status" value="2"/>
</dbReference>
<dbReference type="Gene3D" id="2.60.120.200">
    <property type="match status" value="2"/>
</dbReference>
<dbReference type="SUPFAM" id="SSF49899">
    <property type="entry name" value="Concanavalin A-like lectins/glucanases"/>
    <property type="match status" value="2"/>
</dbReference>
<dbReference type="AlphaFoldDB" id="A0AAU9WRQ3"/>
<dbReference type="InterPro" id="IPR000884">
    <property type="entry name" value="TSP1_rpt"/>
</dbReference>
<organism evidence="3 4">
    <name type="scientific">Pocillopora meandrina</name>
    <dbReference type="NCBI Taxonomy" id="46732"/>
    <lineage>
        <taxon>Eukaryota</taxon>
        <taxon>Metazoa</taxon>
        <taxon>Cnidaria</taxon>
        <taxon>Anthozoa</taxon>
        <taxon>Hexacorallia</taxon>
        <taxon>Scleractinia</taxon>
        <taxon>Astrocoeniina</taxon>
        <taxon>Pocilloporidae</taxon>
        <taxon>Pocillopora</taxon>
    </lineage>
</organism>
<evidence type="ECO:0000256" key="1">
    <source>
        <dbReference type="ARBA" id="ARBA00022737"/>
    </source>
</evidence>
<reference evidence="3 4" key="1">
    <citation type="submission" date="2022-05" db="EMBL/GenBank/DDBJ databases">
        <authorList>
            <consortium name="Genoscope - CEA"/>
            <person name="William W."/>
        </authorList>
    </citation>
    <scope>NUCLEOTIDE SEQUENCE [LARGE SCALE GENOMIC DNA]</scope>
</reference>
<dbReference type="Pfam" id="PF13385">
    <property type="entry name" value="Laminin_G_3"/>
    <property type="match status" value="1"/>
</dbReference>
<dbReference type="Pfam" id="PF00090">
    <property type="entry name" value="TSP_1"/>
    <property type="match status" value="2"/>
</dbReference>
<dbReference type="SUPFAM" id="SSF82895">
    <property type="entry name" value="TSP-1 type 1 repeat"/>
    <property type="match status" value="2"/>
</dbReference>
<dbReference type="Gene3D" id="2.20.100.10">
    <property type="entry name" value="Thrombospondin type-1 (TSP1) repeat"/>
    <property type="match status" value="2"/>
</dbReference>
<protein>
    <submittedName>
        <fullName evidence="3">Uncharacterized protein</fullName>
    </submittedName>
</protein>
<name>A0AAU9WRQ3_9CNID</name>
<dbReference type="FunFam" id="2.20.100.10:FF:000001">
    <property type="entry name" value="semaphorin-5A isoform X1"/>
    <property type="match status" value="2"/>
</dbReference>
<dbReference type="PANTHER" id="PTHR22906">
    <property type="entry name" value="PROPERDIN"/>
    <property type="match status" value="1"/>
</dbReference>
<evidence type="ECO:0000313" key="4">
    <source>
        <dbReference type="Proteomes" id="UP001159428"/>
    </source>
</evidence>
<dbReference type="PROSITE" id="PS50092">
    <property type="entry name" value="TSP1"/>
    <property type="match status" value="2"/>
</dbReference>
<dbReference type="Proteomes" id="UP001159428">
    <property type="component" value="Unassembled WGS sequence"/>
</dbReference>
<evidence type="ECO:0000256" key="2">
    <source>
        <dbReference type="ARBA" id="ARBA00023157"/>
    </source>
</evidence>
<keyword evidence="4" id="KW-1185">Reference proteome</keyword>
<keyword evidence="2" id="KW-1015">Disulfide bond</keyword>
<proteinExistence type="predicted"/>
<keyword evidence="1" id="KW-0677">Repeat</keyword>
<evidence type="ECO:0000313" key="3">
    <source>
        <dbReference type="EMBL" id="CAH3123265.1"/>
    </source>
</evidence>
<feature type="non-terminal residue" evidence="3">
    <location>
        <position position="1"/>
    </location>
</feature>
<dbReference type="InterPro" id="IPR052065">
    <property type="entry name" value="Compl_asym_regulator"/>
</dbReference>
<sequence length="480" mass="52806">DGAEVKFQPCSVGTRNAGGALQLGGGERTENVEITGFNLWNRILTESEIAEEANKCDGGMGGPIVKWREFYKKSLRRNFIRELSQCVVSGAVDGGYTGWSVVSECTATCGGGTKTLVRTCNNPPPARGGKDCKHLGATRETQECNTQPCPRPLSPSFDVRIVYGGIERNQLKIRPDDVSPDVTQLTMCMWLKLQTTGDWKNDVNNMDLAAYRTYSRDVIYVKLYGERKGGMRFYTKGTVKELDDHHWHHVCMAWDGNARTIKYFKDGNSIPSDDDCQAQDKLKGNPKYLTVGYSRRKLGDEVRLTGFNLWDRVLTNKEVLDNARSDGAEVKFQPCSVGTRNAGGALQIGGGGRTENVGITGFNLWNRILTESEIVEEANTCDGGMGGPTVKWREFYKKSLRRNFIRELSQCVVSGAIDGGYTGWSAVSQCSVTCGGGIKALARTCNNPPPARGGKDCKHLGAARNTQECNTQPCRTFELL</sequence>
<dbReference type="InterPro" id="IPR013320">
    <property type="entry name" value="ConA-like_dom_sf"/>
</dbReference>
<dbReference type="EMBL" id="CALNXJ010000019">
    <property type="protein sequence ID" value="CAH3123265.1"/>
    <property type="molecule type" value="Genomic_DNA"/>
</dbReference>
<gene>
    <name evidence="3" type="ORF">PMEA_00009553</name>
</gene>
<dbReference type="InterPro" id="IPR036383">
    <property type="entry name" value="TSP1_rpt_sf"/>
</dbReference>
<comment type="caution">
    <text evidence="3">The sequence shown here is derived from an EMBL/GenBank/DDBJ whole genome shotgun (WGS) entry which is preliminary data.</text>
</comment>
<dbReference type="PANTHER" id="PTHR22906:SF21">
    <property type="entry name" value="SEMA DOMAIN-CONTAINING PROTEIN"/>
    <property type="match status" value="1"/>
</dbReference>